<feature type="compositionally biased region" description="Basic and acidic residues" evidence="1">
    <location>
        <begin position="102"/>
        <end position="113"/>
    </location>
</feature>
<feature type="compositionally biased region" description="Polar residues" evidence="1">
    <location>
        <begin position="466"/>
        <end position="484"/>
    </location>
</feature>
<feature type="compositionally biased region" description="Pro residues" evidence="1">
    <location>
        <begin position="256"/>
        <end position="268"/>
    </location>
</feature>
<feature type="region of interest" description="Disordered" evidence="1">
    <location>
        <begin position="38"/>
        <end position="278"/>
    </location>
</feature>
<feature type="compositionally biased region" description="Basic and acidic residues" evidence="1">
    <location>
        <begin position="374"/>
        <end position="387"/>
    </location>
</feature>
<protein>
    <submittedName>
        <fullName evidence="2">Uncharacterized protein</fullName>
    </submittedName>
</protein>
<feature type="compositionally biased region" description="Pro residues" evidence="1">
    <location>
        <begin position="537"/>
        <end position="554"/>
    </location>
</feature>
<evidence type="ECO:0000256" key="1">
    <source>
        <dbReference type="SAM" id="MobiDB-lite"/>
    </source>
</evidence>
<feature type="compositionally biased region" description="Basic and acidic residues" evidence="1">
    <location>
        <begin position="231"/>
        <end position="241"/>
    </location>
</feature>
<comment type="caution">
    <text evidence="2">The sequence shown here is derived from an EMBL/GenBank/DDBJ whole genome shotgun (WGS) entry which is preliminary data.</text>
</comment>
<feature type="region of interest" description="Disordered" evidence="1">
    <location>
        <begin position="372"/>
        <end position="453"/>
    </location>
</feature>
<feature type="compositionally biased region" description="Low complexity" evidence="1">
    <location>
        <begin position="403"/>
        <end position="446"/>
    </location>
</feature>
<dbReference type="GO" id="GO:0005884">
    <property type="term" value="C:actin filament"/>
    <property type="evidence" value="ECO:0007669"/>
    <property type="project" value="TreeGrafter"/>
</dbReference>
<evidence type="ECO:0000313" key="2">
    <source>
        <dbReference type="EMBL" id="KAJ2923073.1"/>
    </source>
</evidence>
<feature type="compositionally biased region" description="Low complexity" evidence="1">
    <location>
        <begin position="634"/>
        <end position="661"/>
    </location>
</feature>
<proteinExistence type="predicted"/>
<evidence type="ECO:0000313" key="3">
    <source>
        <dbReference type="Proteomes" id="UP001140091"/>
    </source>
</evidence>
<name>A0A9W8J2I7_9AGAR</name>
<dbReference type="EMBL" id="JANBPK010001431">
    <property type="protein sequence ID" value="KAJ2923073.1"/>
    <property type="molecule type" value="Genomic_DNA"/>
</dbReference>
<dbReference type="GO" id="GO:0030041">
    <property type="term" value="P:actin filament polymerization"/>
    <property type="evidence" value="ECO:0007669"/>
    <property type="project" value="TreeGrafter"/>
</dbReference>
<keyword evidence="3" id="KW-1185">Reference proteome</keyword>
<dbReference type="PANTHER" id="PTHR45691:SF6">
    <property type="entry name" value="PROTEIN DIAPHANOUS"/>
    <property type="match status" value="1"/>
</dbReference>
<dbReference type="InterPro" id="IPR051412">
    <property type="entry name" value="Formin_Homology_Diaphanous_sf"/>
</dbReference>
<feature type="compositionally biased region" description="Basic residues" evidence="1">
    <location>
        <begin position="86"/>
        <end position="99"/>
    </location>
</feature>
<feature type="compositionally biased region" description="Basic and acidic residues" evidence="1">
    <location>
        <begin position="514"/>
        <end position="524"/>
    </location>
</feature>
<dbReference type="PANTHER" id="PTHR45691">
    <property type="entry name" value="PROTEIN DIAPHANOUS"/>
    <property type="match status" value="1"/>
</dbReference>
<reference evidence="2" key="1">
    <citation type="submission" date="2022-06" db="EMBL/GenBank/DDBJ databases">
        <title>Genome Sequence of Candolleomyces eurysporus.</title>
        <authorList>
            <person name="Buettner E."/>
        </authorList>
    </citation>
    <scope>NUCLEOTIDE SEQUENCE</scope>
    <source>
        <strain evidence="2">VTCC 930004</strain>
    </source>
</reference>
<sequence>MPPPQPKPPKPQLKRQKSGLLTGVFNFVSQEVQNFVANATGTVDDEEVVGEEEYDEEEYGSDDYEEYEEELKDGEQQVPEPSPVRTKSRHTPPRKKSVRRSPSSEKSRKRVPERTPSPRPILTRRPSKPQMPGSLFPLSPSPDDASDDDSRPERHVHFEGASGRSKGKAPAKPYDRTFGSSKSSTASHRDETSEMPPPPPPLNPKPIPTSTSSAPTIGVDAELKIQQLEQEVQRLRDELARRPPRQPTPSLYTGLAPPPPPPPPPPPTGTIFRVPTESSNPDAVFASVRAALKHTTPPKEKPINKLNGKPCIGVPPDKMAAFLTEMKTVRLKKVSDRSFASDGDLSSLSFSQHDRTFDHSFGVGSIASEKRKRPLIDDHTSGELERALKRRSMTNLRVNNGDRSFGSSTSSSSTTRNASANSSFESTSTSASTSASNTSSTSQPSSQLLPSGMSRSHTLIREWRTGTASTSSSQTDAPTPSLCSDQDGGESHDDPGPSTPPNNILPLRPPTPPLRKDNTARDILPEEIQYEISLRAPPSPVSPPPSFAGPPLGPPARVASARLDDAEDTPMLMTRQPSTSTTKLDKRPPVSPLPNKSPRRPRPPARPLSINHSSKNLPRRVLVLSDDEDEEDPLSLSFDTSTRSLPLSLSLSQTQTQTRPRYSLPRRVIVHQQAPPEEDGAEATPTPAPKPPPPPPKKDDSRRASRSIIRRRQTLDEELRFAAADHSLLQDETLGDLEFDDEDTVFMGMGTMEQRGFLAHGGAGGPAVYMDPGY</sequence>
<feature type="compositionally biased region" description="Acidic residues" evidence="1">
    <location>
        <begin position="43"/>
        <end position="72"/>
    </location>
</feature>
<gene>
    <name evidence="2" type="ORF">H1R20_g14022</name>
</gene>
<dbReference type="AlphaFoldDB" id="A0A9W8J2I7"/>
<feature type="compositionally biased region" description="Low complexity" evidence="1">
    <location>
        <begin position="132"/>
        <end position="143"/>
    </location>
</feature>
<feature type="region of interest" description="Disordered" evidence="1">
    <location>
        <begin position="465"/>
        <end position="712"/>
    </location>
</feature>
<accession>A0A9W8J2I7</accession>
<feature type="compositionally biased region" description="Pro residues" evidence="1">
    <location>
        <begin position="195"/>
        <end position="207"/>
    </location>
</feature>
<feature type="non-terminal residue" evidence="2">
    <location>
        <position position="1"/>
    </location>
</feature>
<organism evidence="2 3">
    <name type="scientific">Candolleomyces eurysporus</name>
    <dbReference type="NCBI Taxonomy" id="2828524"/>
    <lineage>
        <taxon>Eukaryota</taxon>
        <taxon>Fungi</taxon>
        <taxon>Dikarya</taxon>
        <taxon>Basidiomycota</taxon>
        <taxon>Agaricomycotina</taxon>
        <taxon>Agaricomycetes</taxon>
        <taxon>Agaricomycetidae</taxon>
        <taxon>Agaricales</taxon>
        <taxon>Agaricineae</taxon>
        <taxon>Psathyrellaceae</taxon>
        <taxon>Candolleomyces</taxon>
    </lineage>
</organism>
<dbReference type="SUPFAM" id="SSF101447">
    <property type="entry name" value="Formin homology 2 domain (FH2 domain)"/>
    <property type="match status" value="1"/>
</dbReference>
<dbReference type="Proteomes" id="UP001140091">
    <property type="component" value="Unassembled WGS sequence"/>
</dbReference>
<dbReference type="OrthoDB" id="3256736at2759"/>
<feature type="compositionally biased region" description="Polar residues" evidence="1">
    <location>
        <begin position="393"/>
        <end position="402"/>
    </location>
</feature>
<feature type="compositionally biased region" description="Pro residues" evidence="1">
    <location>
        <begin position="686"/>
        <end position="695"/>
    </location>
</feature>
<feature type="compositionally biased region" description="Basic and acidic residues" evidence="1">
    <location>
        <begin position="148"/>
        <end position="158"/>
    </location>
</feature>